<evidence type="ECO:0000259" key="9">
    <source>
        <dbReference type="Pfam" id="PF21088"/>
    </source>
</evidence>
<reference evidence="10 11" key="2">
    <citation type="submission" date="2019-09" db="EMBL/GenBank/DDBJ databases">
        <authorList>
            <person name="Jin C."/>
        </authorList>
    </citation>
    <scope>NUCLEOTIDE SEQUENCE [LARGE SCALE GENOMIC DNA]</scope>
    <source>
        <strain evidence="10 11">BN140078</strain>
    </source>
</reference>
<dbReference type="InterPro" id="IPR010920">
    <property type="entry name" value="LSM_dom_sf"/>
</dbReference>
<reference evidence="10 11" key="1">
    <citation type="submission" date="2019-09" db="EMBL/GenBank/DDBJ databases">
        <title>Chitinophaga ginsengihumi sp. nov., isolated from soil of ginseng rhizosphere.</title>
        <authorList>
            <person name="Lee J."/>
        </authorList>
    </citation>
    <scope>NUCLEOTIDE SEQUENCE [LARGE SCALE GENOMIC DNA]</scope>
    <source>
        <strain evidence="10 11">BN140078</strain>
    </source>
</reference>
<feature type="domain" description="Mechanosensitive ion channel transmembrane helices 2/3" evidence="9">
    <location>
        <begin position="76"/>
        <end position="111"/>
    </location>
</feature>
<keyword evidence="5 7" id="KW-1133">Transmembrane helix</keyword>
<evidence type="ECO:0000313" key="11">
    <source>
        <dbReference type="Proteomes" id="UP000324611"/>
    </source>
</evidence>
<dbReference type="SUPFAM" id="SSF82861">
    <property type="entry name" value="Mechanosensitive channel protein MscS (YggB), transmembrane region"/>
    <property type="match status" value="1"/>
</dbReference>
<sequence length="270" mass="30041">MQYTQWGRLIYDKIHGWLEIAVKMLPNAVVAAVVLFLFVMLARLFKKLVYKLVFKLSDTPAISGLSASVAYLFMCFVGLFIALDVLQLDKTVSSLLAGAGIIGLALGFAFQDLTANFISGIFITFRKPFEVGHQIETNGFTGDVENIQLRSTTLRTLDGLHVIIPNKDIFQKPIINHSLTPERRVTLTFNAPITNEQTGQLQDNLQGSLKNLEHIAGHRPIEVLYSGIDGANIKITVTCWVNNDDVNNYDLALHGIITQVTNTLKERKLI</sequence>
<dbReference type="GO" id="GO:0008381">
    <property type="term" value="F:mechanosensitive monoatomic ion channel activity"/>
    <property type="evidence" value="ECO:0007669"/>
    <property type="project" value="InterPro"/>
</dbReference>
<organism evidence="10 11">
    <name type="scientific">Chitinophaga agrisoli</name>
    <dbReference type="NCBI Taxonomy" id="2607653"/>
    <lineage>
        <taxon>Bacteria</taxon>
        <taxon>Pseudomonadati</taxon>
        <taxon>Bacteroidota</taxon>
        <taxon>Chitinophagia</taxon>
        <taxon>Chitinophagales</taxon>
        <taxon>Chitinophagaceae</taxon>
        <taxon>Chitinophaga</taxon>
    </lineage>
</organism>
<feature type="domain" description="Mechanosensitive ion channel MscS" evidence="8">
    <location>
        <begin position="112"/>
        <end position="178"/>
    </location>
</feature>
<comment type="similarity">
    <text evidence="2">Belongs to the MscS (TC 1.A.23) family.</text>
</comment>
<keyword evidence="4 7" id="KW-0812">Transmembrane</keyword>
<feature type="transmembrane region" description="Helical" evidence="7">
    <location>
        <begin position="95"/>
        <end position="118"/>
    </location>
</feature>
<accession>A0A5B2VS04</accession>
<evidence type="ECO:0000256" key="6">
    <source>
        <dbReference type="ARBA" id="ARBA00023136"/>
    </source>
</evidence>
<dbReference type="InterPro" id="IPR049142">
    <property type="entry name" value="MS_channel_1st"/>
</dbReference>
<evidence type="ECO:0000256" key="4">
    <source>
        <dbReference type="ARBA" id="ARBA00022692"/>
    </source>
</evidence>
<dbReference type="Gene3D" id="1.10.287.1260">
    <property type="match status" value="1"/>
</dbReference>
<feature type="transmembrane region" description="Helical" evidence="7">
    <location>
        <begin position="62"/>
        <end position="83"/>
    </location>
</feature>
<dbReference type="Pfam" id="PF00924">
    <property type="entry name" value="MS_channel_2nd"/>
    <property type="match status" value="1"/>
</dbReference>
<gene>
    <name evidence="10" type="ORF">F0L74_16030</name>
</gene>
<evidence type="ECO:0000256" key="7">
    <source>
        <dbReference type="SAM" id="Phobius"/>
    </source>
</evidence>
<evidence type="ECO:0000256" key="1">
    <source>
        <dbReference type="ARBA" id="ARBA00004651"/>
    </source>
</evidence>
<proteinExistence type="inferred from homology"/>
<comment type="caution">
    <text evidence="10">The sequence shown here is derived from an EMBL/GenBank/DDBJ whole genome shotgun (WGS) entry which is preliminary data.</text>
</comment>
<evidence type="ECO:0000256" key="2">
    <source>
        <dbReference type="ARBA" id="ARBA00008017"/>
    </source>
</evidence>
<comment type="subcellular location">
    <subcellularLocation>
        <location evidence="1">Cell membrane</location>
        <topology evidence="1">Multi-pass membrane protein</topology>
    </subcellularLocation>
</comment>
<dbReference type="InterPro" id="IPR011014">
    <property type="entry name" value="MscS_channel_TM-2"/>
</dbReference>
<dbReference type="InterPro" id="IPR045275">
    <property type="entry name" value="MscS_archaea/bacteria_type"/>
</dbReference>
<evidence type="ECO:0000313" key="10">
    <source>
        <dbReference type="EMBL" id="KAA2241410.1"/>
    </source>
</evidence>
<dbReference type="Gene3D" id="2.30.30.60">
    <property type="match status" value="1"/>
</dbReference>
<keyword evidence="11" id="KW-1185">Reference proteome</keyword>
<keyword evidence="3" id="KW-1003">Cell membrane</keyword>
<dbReference type="InterPro" id="IPR006685">
    <property type="entry name" value="MscS_channel_2nd"/>
</dbReference>
<evidence type="ECO:0000259" key="8">
    <source>
        <dbReference type="Pfam" id="PF00924"/>
    </source>
</evidence>
<dbReference type="AlphaFoldDB" id="A0A5B2VS04"/>
<evidence type="ECO:0000256" key="5">
    <source>
        <dbReference type="ARBA" id="ARBA00022989"/>
    </source>
</evidence>
<dbReference type="PANTHER" id="PTHR30221:SF1">
    <property type="entry name" value="SMALL-CONDUCTANCE MECHANOSENSITIVE CHANNEL"/>
    <property type="match status" value="1"/>
</dbReference>
<dbReference type="GO" id="GO:0005886">
    <property type="term" value="C:plasma membrane"/>
    <property type="evidence" value="ECO:0007669"/>
    <property type="project" value="UniProtKB-SubCell"/>
</dbReference>
<dbReference type="PANTHER" id="PTHR30221">
    <property type="entry name" value="SMALL-CONDUCTANCE MECHANOSENSITIVE CHANNEL"/>
    <property type="match status" value="1"/>
</dbReference>
<dbReference type="Proteomes" id="UP000324611">
    <property type="component" value="Unassembled WGS sequence"/>
</dbReference>
<dbReference type="EMBL" id="VUOC01000003">
    <property type="protein sequence ID" value="KAA2241410.1"/>
    <property type="molecule type" value="Genomic_DNA"/>
</dbReference>
<dbReference type="RefSeq" id="WP_149838925.1">
    <property type="nucleotide sequence ID" value="NZ_VUOC01000003.1"/>
</dbReference>
<protein>
    <submittedName>
        <fullName evidence="10">Mechanosensitive ion channel family protein</fullName>
    </submittedName>
</protein>
<dbReference type="InterPro" id="IPR023408">
    <property type="entry name" value="MscS_beta-dom_sf"/>
</dbReference>
<evidence type="ECO:0000256" key="3">
    <source>
        <dbReference type="ARBA" id="ARBA00022475"/>
    </source>
</evidence>
<feature type="transmembrane region" description="Helical" evidence="7">
    <location>
        <begin position="20"/>
        <end position="41"/>
    </location>
</feature>
<name>A0A5B2VS04_9BACT</name>
<keyword evidence="6 7" id="KW-0472">Membrane</keyword>
<dbReference type="SUPFAM" id="SSF50182">
    <property type="entry name" value="Sm-like ribonucleoproteins"/>
    <property type="match status" value="1"/>
</dbReference>
<dbReference type="Pfam" id="PF21088">
    <property type="entry name" value="MS_channel_1st"/>
    <property type="match status" value="1"/>
</dbReference>